<comment type="domain">
    <text evidence="9">The Q motif is unique to and characteristic of the DEAD box family of RNA helicases and controls ATP binding and hydrolysis.</text>
</comment>
<name>A0AAE1K369_PETCI</name>
<dbReference type="GO" id="GO:0005524">
    <property type="term" value="F:ATP binding"/>
    <property type="evidence" value="ECO:0007669"/>
    <property type="project" value="UniProtKB-UniRule"/>
</dbReference>
<reference evidence="13" key="1">
    <citation type="submission" date="2023-10" db="EMBL/GenBank/DDBJ databases">
        <title>Genome assemblies of two species of porcelain crab, Petrolisthes cinctipes and Petrolisthes manimaculis (Anomura: Porcellanidae).</title>
        <authorList>
            <person name="Angst P."/>
        </authorList>
    </citation>
    <scope>NUCLEOTIDE SEQUENCE</scope>
    <source>
        <strain evidence="13">PB745_01</strain>
        <tissue evidence="13">Gill</tissue>
    </source>
</reference>
<dbReference type="InterPro" id="IPR000629">
    <property type="entry name" value="RNA-helicase_DEAD-box_CS"/>
</dbReference>
<proteinExistence type="inferred from homology"/>
<dbReference type="CDD" id="cd18787">
    <property type="entry name" value="SF2_C_DEAD"/>
    <property type="match status" value="1"/>
</dbReference>
<dbReference type="GO" id="GO:0003723">
    <property type="term" value="F:RNA binding"/>
    <property type="evidence" value="ECO:0007669"/>
    <property type="project" value="UniProtKB-UniRule"/>
</dbReference>
<evidence type="ECO:0000256" key="7">
    <source>
        <dbReference type="ARBA" id="ARBA00047984"/>
    </source>
</evidence>
<sequence length="594" mass="67354">MDTSWDSLAVKLIQPIIDTISDLGFKSMTPVQASCIPLILKHKDVAAEAVTGSGKTLAFLVPIMQILGKLEVPLRKHDVGALVVSPTRELATQIHEVLQAFLKHMPHLTSMLTMGGSYASDDLDKYKTTGAHIIVATPGRLQDLLARPATTGVSLSAGVKALEVLILDEADRLLDLGFFETLNTIFAYLPKLRRTSLFSATQTSSVISLIRAGLRNPVQVKVKEHNAKGDERTPMSLQNYYMVCEEEKKFSTLVTLLQKRQNQKTMVFFATCACTEYFMVLLRSLLKNTLIFALHGKMKDKRFKIFDKFRCSESGVLLCTDVMCRGIDIPSVDWVVQYDIPSSAVSFVHRCGRTARIGNEGSAVMLLLPFETEYVDFLHMNQKVTLQPMDTPESVPDLLPRLRKLQLNDRINLDKANRAFVSYIQSYAKHECSVLLHVKKLNFGKQAVSFGLLKLPKMPELKGVKVTDFVPVKMDFNTIAYKDKQKEVSRQKKLSAYRETGEWPGLKPHIPKTEAWSKNKERKDKRKRKQEKRQKKKGHKFSHEDLDDLGEDFRMIKRMKRGKMKSVDFDKHFGCELEEDAEKSANKEEKKKLA</sequence>
<evidence type="ECO:0000256" key="3">
    <source>
        <dbReference type="ARBA" id="ARBA00022806"/>
    </source>
</evidence>
<keyword evidence="4 8" id="KW-0067">ATP-binding</keyword>
<comment type="function">
    <text evidence="9">RNA helicase.</text>
</comment>
<dbReference type="PROSITE" id="PS00039">
    <property type="entry name" value="DEAD_ATP_HELICASE"/>
    <property type="match status" value="1"/>
</dbReference>
<dbReference type="Pfam" id="PF00271">
    <property type="entry name" value="Helicase_C"/>
    <property type="match status" value="1"/>
</dbReference>
<evidence type="ECO:0000259" key="12">
    <source>
        <dbReference type="PROSITE" id="PS51194"/>
    </source>
</evidence>
<dbReference type="GO" id="GO:0016787">
    <property type="term" value="F:hydrolase activity"/>
    <property type="evidence" value="ECO:0007669"/>
    <property type="project" value="UniProtKB-KW"/>
</dbReference>
<keyword evidence="14" id="KW-1185">Reference proteome</keyword>
<comment type="similarity">
    <text evidence="6">Belongs to the DEAD box helicase family. DDX55/SPB4 subfamily.</text>
</comment>
<organism evidence="13 14">
    <name type="scientific">Petrolisthes cinctipes</name>
    <name type="common">Flat porcelain crab</name>
    <dbReference type="NCBI Taxonomy" id="88211"/>
    <lineage>
        <taxon>Eukaryota</taxon>
        <taxon>Metazoa</taxon>
        <taxon>Ecdysozoa</taxon>
        <taxon>Arthropoda</taxon>
        <taxon>Crustacea</taxon>
        <taxon>Multicrustacea</taxon>
        <taxon>Malacostraca</taxon>
        <taxon>Eumalacostraca</taxon>
        <taxon>Eucarida</taxon>
        <taxon>Decapoda</taxon>
        <taxon>Pleocyemata</taxon>
        <taxon>Anomura</taxon>
        <taxon>Galatheoidea</taxon>
        <taxon>Porcellanidae</taxon>
        <taxon>Petrolisthes</taxon>
    </lineage>
</organism>
<dbReference type="AlphaFoldDB" id="A0AAE1K369"/>
<evidence type="ECO:0000256" key="6">
    <source>
        <dbReference type="ARBA" id="ARBA00038002"/>
    </source>
</evidence>
<dbReference type="PROSITE" id="PS51192">
    <property type="entry name" value="HELICASE_ATP_BIND_1"/>
    <property type="match status" value="1"/>
</dbReference>
<comment type="caution">
    <text evidence="13">The sequence shown here is derived from an EMBL/GenBank/DDBJ whole genome shotgun (WGS) entry which is preliminary data.</text>
</comment>
<evidence type="ECO:0000313" key="14">
    <source>
        <dbReference type="Proteomes" id="UP001286313"/>
    </source>
</evidence>
<evidence type="ECO:0000256" key="9">
    <source>
        <dbReference type="RuleBase" id="RU365068"/>
    </source>
</evidence>
<evidence type="ECO:0000259" key="11">
    <source>
        <dbReference type="PROSITE" id="PS51192"/>
    </source>
</evidence>
<dbReference type="PANTHER" id="PTHR24031">
    <property type="entry name" value="RNA HELICASE"/>
    <property type="match status" value="1"/>
</dbReference>
<comment type="catalytic activity">
    <reaction evidence="7 9">
        <text>ATP + H2O = ADP + phosphate + H(+)</text>
        <dbReference type="Rhea" id="RHEA:13065"/>
        <dbReference type="ChEBI" id="CHEBI:15377"/>
        <dbReference type="ChEBI" id="CHEBI:15378"/>
        <dbReference type="ChEBI" id="CHEBI:30616"/>
        <dbReference type="ChEBI" id="CHEBI:43474"/>
        <dbReference type="ChEBI" id="CHEBI:456216"/>
        <dbReference type="EC" id="3.6.4.13"/>
    </reaction>
</comment>
<keyword evidence="5 9" id="KW-0694">RNA-binding</keyword>
<evidence type="ECO:0000256" key="2">
    <source>
        <dbReference type="ARBA" id="ARBA00022801"/>
    </source>
</evidence>
<dbReference type="SMART" id="SM00490">
    <property type="entry name" value="HELICc"/>
    <property type="match status" value="1"/>
</dbReference>
<keyword evidence="2 8" id="KW-0378">Hydrolase</keyword>
<dbReference type="Pfam" id="PF00270">
    <property type="entry name" value="DEAD"/>
    <property type="match status" value="1"/>
</dbReference>
<dbReference type="SUPFAM" id="SSF52540">
    <property type="entry name" value="P-loop containing nucleoside triphosphate hydrolases"/>
    <property type="match status" value="1"/>
</dbReference>
<dbReference type="SMART" id="SM00487">
    <property type="entry name" value="DEXDc"/>
    <property type="match status" value="1"/>
</dbReference>
<feature type="domain" description="Helicase ATP-binding" evidence="11">
    <location>
        <begin position="36"/>
        <end position="220"/>
    </location>
</feature>
<dbReference type="InterPro" id="IPR011545">
    <property type="entry name" value="DEAD/DEAH_box_helicase_dom"/>
</dbReference>
<evidence type="ECO:0000256" key="8">
    <source>
        <dbReference type="RuleBase" id="RU000492"/>
    </source>
</evidence>
<feature type="region of interest" description="Disordered" evidence="10">
    <location>
        <begin position="500"/>
        <end position="544"/>
    </location>
</feature>
<dbReference type="GO" id="GO:0003724">
    <property type="term" value="F:RNA helicase activity"/>
    <property type="evidence" value="ECO:0007669"/>
    <property type="project" value="UniProtKB-EC"/>
</dbReference>
<evidence type="ECO:0000313" key="13">
    <source>
        <dbReference type="EMBL" id="KAK3861490.1"/>
    </source>
</evidence>
<dbReference type="CDD" id="cd17960">
    <property type="entry name" value="DEADc_DDX55"/>
    <property type="match status" value="1"/>
</dbReference>
<dbReference type="InterPro" id="IPR014001">
    <property type="entry name" value="Helicase_ATP-bd"/>
</dbReference>
<dbReference type="InterPro" id="IPR027417">
    <property type="entry name" value="P-loop_NTPase"/>
</dbReference>
<dbReference type="InterPro" id="IPR001650">
    <property type="entry name" value="Helicase_C-like"/>
</dbReference>
<keyword evidence="3 8" id="KW-0347">Helicase</keyword>
<accession>A0AAE1K369</accession>
<dbReference type="InterPro" id="IPR025313">
    <property type="entry name" value="SPB4-like_CTE"/>
</dbReference>
<dbReference type="SMART" id="SM01178">
    <property type="entry name" value="DUF4217"/>
    <property type="match status" value="1"/>
</dbReference>
<dbReference type="FunFam" id="3.40.50.300:FF:000877">
    <property type="entry name" value="RNA helicase"/>
    <property type="match status" value="1"/>
</dbReference>
<protein>
    <recommendedName>
        <fullName evidence="9">ATP-dependent RNA helicase</fullName>
        <ecNumber evidence="9">3.6.4.13</ecNumber>
    </recommendedName>
</protein>
<dbReference type="PROSITE" id="PS51194">
    <property type="entry name" value="HELICASE_CTER"/>
    <property type="match status" value="1"/>
</dbReference>
<evidence type="ECO:0000256" key="4">
    <source>
        <dbReference type="ARBA" id="ARBA00022840"/>
    </source>
</evidence>
<dbReference type="Pfam" id="PF13959">
    <property type="entry name" value="CTE_SPB4"/>
    <property type="match status" value="1"/>
</dbReference>
<feature type="domain" description="Helicase C-terminal" evidence="12">
    <location>
        <begin position="236"/>
        <end position="399"/>
    </location>
</feature>
<feature type="compositionally biased region" description="Basic and acidic residues" evidence="10">
    <location>
        <begin position="511"/>
        <end position="522"/>
    </location>
</feature>
<keyword evidence="1 8" id="KW-0547">Nucleotide-binding</keyword>
<dbReference type="Gene3D" id="3.40.50.300">
    <property type="entry name" value="P-loop containing nucleotide triphosphate hydrolases"/>
    <property type="match status" value="2"/>
</dbReference>
<evidence type="ECO:0000256" key="5">
    <source>
        <dbReference type="ARBA" id="ARBA00022884"/>
    </source>
</evidence>
<dbReference type="EC" id="3.6.4.13" evidence="9"/>
<feature type="compositionally biased region" description="Basic residues" evidence="10">
    <location>
        <begin position="523"/>
        <end position="540"/>
    </location>
</feature>
<gene>
    <name evidence="13" type="ORF">Pcinc_032562</name>
</gene>
<dbReference type="Proteomes" id="UP001286313">
    <property type="component" value="Unassembled WGS sequence"/>
</dbReference>
<evidence type="ECO:0000256" key="1">
    <source>
        <dbReference type="ARBA" id="ARBA00022741"/>
    </source>
</evidence>
<dbReference type="EMBL" id="JAWQEG010004481">
    <property type="protein sequence ID" value="KAK3861490.1"/>
    <property type="molecule type" value="Genomic_DNA"/>
</dbReference>
<evidence type="ECO:0000256" key="10">
    <source>
        <dbReference type="SAM" id="MobiDB-lite"/>
    </source>
</evidence>